<sequence length="134" mass="14831">AKPSVLKENNEIQKKHVSCYVDDGPVYYLQDRSGNLELVFAPGFDKLPALLTGMVLGFVGKLTTRARFECCDVVFPSPLKNQSYVLEGSADRVLIASNCMINRGNIEKLKVIADYCRDKIKALILIGDNFGTSE</sequence>
<dbReference type="InterPro" id="IPR040663">
    <property type="entry name" value="DNA_pol_D_N"/>
</dbReference>
<organism evidence="2">
    <name type="scientific">Homalodisca liturata</name>
    <dbReference type="NCBI Taxonomy" id="320908"/>
    <lineage>
        <taxon>Eukaryota</taxon>
        <taxon>Metazoa</taxon>
        <taxon>Ecdysozoa</taxon>
        <taxon>Arthropoda</taxon>
        <taxon>Hexapoda</taxon>
        <taxon>Insecta</taxon>
        <taxon>Pterygota</taxon>
        <taxon>Neoptera</taxon>
        <taxon>Paraneoptera</taxon>
        <taxon>Hemiptera</taxon>
        <taxon>Auchenorrhyncha</taxon>
        <taxon>Membracoidea</taxon>
        <taxon>Cicadellidae</taxon>
        <taxon>Cicadellinae</taxon>
        <taxon>Proconiini</taxon>
        <taxon>Homalodisca</taxon>
    </lineage>
</organism>
<accession>A0A1B6K5V5</accession>
<feature type="non-terminal residue" evidence="2">
    <location>
        <position position="1"/>
    </location>
</feature>
<evidence type="ECO:0000259" key="1">
    <source>
        <dbReference type="Pfam" id="PF18018"/>
    </source>
</evidence>
<protein>
    <recommendedName>
        <fullName evidence="1">DNA polymerase delta subunit OB-fold domain-containing protein</fullName>
    </recommendedName>
</protein>
<gene>
    <name evidence="2" type="ORF">g.1233</name>
</gene>
<feature type="domain" description="DNA polymerase delta subunit OB-fold" evidence="1">
    <location>
        <begin position="2"/>
        <end position="72"/>
    </location>
</feature>
<reference evidence="2" key="1">
    <citation type="submission" date="2015-11" db="EMBL/GenBank/DDBJ databases">
        <title>De novo transcriptome assembly of four potential Pierce s Disease insect vectors from Arizona vineyards.</title>
        <authorList>
            <person name="Tassone E.E."/>
        </authorList>
    </citation>
    <scope>NUCLEOTIDE SEQUENCE</scope>
</reference>
<dbReference type="EMBL" id="GECU01000912">
    <property type="protein sequence ID" value="JAT06795.1"/>
    <property type="molecule type" value="Transcribed_RNA"/>
</dbReference>
<dbReference type="Gene3D" id="2.40.50.430">
    <property type="match status" value="1"/>
</dbReference>
<dbReference type="AlphaFoldDB" id="A0A1B6K5V5"/>
<dbReference type="Pfam" id="PF18018">
    <property type="entry name" value="DNA_pol_D_N"/>
    <property type="match status" value="1"/>
</dbReference>
<evidence type="ECO:0000313" key="2">
    <source>
        <dbReference type="EMBL" id="JAT06795.1"/>
    </source>
</evidence>
<feature type="non-terminal residue" evidence="2">
    <location>
        <position position="134"/>
    </location>
</feature>
<name>A0A1B6K5V5_9HEMI</name>
<proteinExistence type="predicted"/>